<dbReference type="InterPro" id="IPR042277">
    <property type="entry name" value="IST1-like"/>
</dbReference>
<proteinExistence type="inferred from homology"/>
<evidence type="ECO:0000256" key="9">
    <source>
        <dbReference type="ARBA" id="ARBA00022618"/>
    </source>
</evidence>
<evidence type="ECO:0000256" key="8">
    <source>
        <dbReference type="ARBA" id="ARBA00022553"/>
    </source>
</evidence>
<evidence type="ECO:0000256" key="2">
    <source>
        <dbReference type="ARBA" id="ARBA00004259"/>
    </source>
</evidence>
<protein>
    <recommendedName>
        <fullName evidence="6">IST1 homolog</fullName>
    </recommendedName>
    <alternativeName>
        <fullName evidence="14">Charged multivesicular body protein 8</fullName>
    </alternativeName>
</protein>
<evidence type="ECO:0000256" key="5">
    <source>
        <dbReference type="ARBA" id="ARBA00005536"/>
    </source>
</evidence>
<keyword evidence="8" id="KW-0597">Phosphoprotein</keyword>
<evidence type="ECO:0000256" key="10">
    <source>
        <dbReference type="ARBA" id="ARBA00023212"/>
    </source>
</evidence>
<evidence type="ECO:0000256" key="1">
    <source>
        <dbReference type="ARBA" id="ARBA00004214"/>
    </source>
</evidence>
<comment type="subcellular location">
    <subcellularLocation>
        <location evidence="3">Cytoplasm</location>
        <location evidence="3">Cytoskeleton</location>
        <location evidence="3">Microtubule organizing center</location>
        <location evidence="3">Centrosome</location>
    </subcellularLocation>
    <subcellularLocation>
        <location evidence="4">Cytoplasmic vesicle</location>
    </subcellularLocation>
    <subcellularLocation>
        <location evidence="1">Midbody</location>
    </subcellularLocation>
    <subcellularLocation>
        <location evidence="2">Nucleus envelope</location>
    </subcellularLocation>
</comment>
<dbReference type="GO" id="GO:0015031">
    <property type="term" value="P:protein transport"/>
    <property type="evidence" value="ECO:0007669"/>
    <property type="project" value="InterPro"/>
</dbReference>
<name>A0A9N9SXM9_DIABA</name>
<dbReference type="GO" id="GO:0031410">
    <property type="term" value="C:cytoplasmic vesicle"/>
    <property type="evidence" value="ECO:0007669"/>
    <property type="project" value="UniProtKB-SubCell"/>
</dbReference>
<evidence type="ECO:0000256" key="15">
    <source>
        <dbReference type="ARBA" id="ARBA00046124"/>
    </source>
</evidence>
<keyword evidence="12" id="KW-0131">Cell cycle</keyword>
<evidence type="ECO:0000256" key="3">
    <source>
        <dbReference type="ARBA" id="ARBA00004300"/>
    </source>
</evidence>
<dbReference type="Gene3D" id="1.20.1260.60">
    <property type="entry name" value="Vacuolar protein sorting-associated protein Ist1"/>
    <property type="match status" value="1"/>
</dbReference>
<dbReference type="GO" id="GO:0005635">
    <property type="term" value="C:nuclear envelope"/>
    <property type="evidence" value="ECO:0007669"/>
    <property type="project" value="UniProtKB-SubCell"/>
</dbReference>
<keyword evidence="11" id="KW-0539">Nucleus</keyword>
<dbReference type="InterPro" id="IPR005061">
    <property type="entry name" value="Ist1"/>
</dbReference>
<keyword evidence="7" id="KW-0963">Cytoplasm</keyword>
<comment type="subunit">
    <text evidence="16">Interacts with CHMP1A, CHMP1B, VPS4A and VTA1. Interacts with SPAST, STAMBP, and USP8. May interact with VPS37B. May associate with the ESCRT-I complex. Interacts with MITD1, in competition with VSP4. Interacts with SPART (via MIT domain); leading to the recruitment of SPART to midbodies. Interacts with SPAST.</text>
</comment>
<dbReference type="GO" id="GO:0051301">
    <property type="term" value="P:cell division"/>
    <property type="evidence" value="ECO:0007669"/>
    <property type="project" value="UniProtKB-KW"/>
</dbReference>
<sequence length="377" mass="42141">MFSSGPNYPKLKTNLRLSISRLKLLQKKKSELTEKSRKEIADYIVAGKIERAKIRVEYIIREDYLVEALEVVEMYCDLLLARFGLISNMKELDDGIAEAVSSLIWVAPRLMSDVQELKVIADLLSTKYGPQYAEACRIESVESISAKLKHKLSIQAPPKLLVEKYMIEIAKSYNVPYEPDAQIMATEKGHDALLIDLSTNNLGGGGMPQPPGFFGYPQPPPLPQFVNPMPQPFTYPDQKGKELNIDPTAPPTPPFAYNIPPNGEKEVNTDIGEELPTYRHLYPNFATPKSGETDDNASGGNTEKTDQENPKDLNLDVNLENSNTAPKPAPRSKLNDKVYDLPELPSVPNMDPSPGGKDDDIDFDDLSRRFNELKKKH</sequence>
<evidence type="ECO:0000256" key="17">
    <source>
        <dbReference type="SAM" id="MobiDB-lite"/>
    </source>
</evidence>
<dbReference type="OrthoDB" id="29853at2759"/>
<dbReference type="EMBL" id="OU898278">
    <property type="protein sequence ID" value="CAG9832442.1"/>
    <property type="molecule type" value="Genomic_DNA"/>
</dbReference>
<evidence type="ECO:0000256" key="4">
    <source>
        <dbReference type="ARBA" id="ARBA00004541"/>
    </source>
</evidence>
<dbReference type="Pfam" id="PF03398">
    <property type="entry name" value="Ist1"/>
    <property type="match status" value="1"/>
</dbReference>
<evidence type="ECO:0000256" key="14">
    <source>
        <dbReference type="ARBA" id="ARBA00032374"/>
    </source>
</evidence>
<dbReference type="Proteomes" id="UP001153709">
    <property type="component" value="Chromosome 3"/>
</dbReference>
<reference evidence="18" key="1">
    <citation type="submission" date="2022-01" db="EMBL/GenBank/DDBJ databases">
        <authorList>
            <person name="King R."/>
        </authorList>
    </citation>
    <scope>NUCLEOTIDE SEQUENCE</scope>
</reference>
<accession>A0A9N9SXM9</accession>
<dbReference type="PANTHER" id="PTHR12161:SF5">
    <property type="entry name" value="IST1 HOMOLOG"/>
    <property type="match status" value="1"/>
</dbReference>
<gene>
    <name evidence="18" type="ORF">DIABBA_LOCUS5922</name>
</gene>
<feature type="compositionally biased region" description="Basic and acidic residues" evidence="17">
    <location>
        <begin position="303"/>
        <end position="314"/>
    </location>
</feature>
<evidence type="ECO:0000256" key="7">
    <source>
        <dbReference type="ARBA" id="ARBA00022490"/>
    </source>
</evidence>
<keyword evidence="13" id="KW-0968">Cytoplasmic vesicle</keyword>
<evidence type="ECO:0000256" key="13">
    <source>
        <dbReference type="ARBA" id="ARBA00023329"/>
    </source>
</evidence>
<evidence type="ECO:0000256" key="11">
    <source>
        <dbReference type="ARBA" id="ARBA00023242"/>
    </source>
</evidence>
<feature type="region of interest" description="Disordered" evidence="17">
    <location>
        <begin position="282"/>
        <end position="365"/>
    </location>
</feature>
<dbReference type="GO" id="GO:0005813">
    <property type="term" value="C:centrosome"/>
    <property type="evidence" value="ECO:0007669"/>
    <property type="project" value="UniProtKB-SubCell"/>
</dbReference>
<evidence type="ECO:0000256" key="6">
    <source>
        <dbReference type="ARBA" id="ARBA00014513"/>
    </source>
</evidence>
<evidence type="ECO:0000256" key="12">
    <source>
        <dbReference type="ARBA" id="ARBA00023306"/>
    </source>
</evidence>
<dbReference type="FunFam" id="1.20.1260.60:FF:000001">
    <property type="entry name" value="IST1 homolog isoform X1"/>
    <property type="match status" value="1"/>
</dbReference>
<keyword evidence="19" id="KW-1185">Reference proteome</keyword>
<organism evidence="18 19">
    <name type="scientific">Diabrotica balteata</name>
    <name type="common">Banded cucumber beetle</name>
    <dbReference type="NCBI Taxonomy" id="107213"/>
    <lineage>
        <taxon>Eukaryota</taxon>
        <taxon>Metazoa</taxon>
        <taxon>Ecdysozoa</taxon>
        <taxon>Arthropoda</taxon>
        <taxon>Hexapoda</taxon>
        <taxon>Insecta</taxon>
        <taxon>Pterygota</taxon>
        <taxon>Neoptera</taxon>
        <taxon>Endopterygota</taxon>
        <taxon>Coleoptera</taxon>
        <taxon>Polyphaga</taxon>
        <taxon>Cucujiformia</taxon>
        <taxon>Chrysomeloidea</taxon>
        <taxon>Chrysomelidae</taxon>
        <taxon>Galerucinae</taxon>
        <taxon>Diabroticina</taxon>
        <taxon>Diabroticites</taxon>
        <taxon>Diabrotica</taxon>
    </lineage>
</organism>
<keyword evidence="9" id="KW-0132">Cell division</keyword>
<dbReference type="GO" id="GO:0030496">
    <property type="term" value="C:midbody"/>
    <property type="evidence" value="ECO:0007669"/>
    <property type="project" value="UniProtKB-SubCell"/>
</dbReference>
<evidence type="ECO:0000256" key="16">
    <source>
        <dbReference type="ARBA" id="ARBA00046920"/>
    </source>
</evidence>
<comment type="similarity">
    <text evidence="5">Belongs to the IST1 family.</text>
</comment>
<keyword evidence="10" id="KW-0206">Cytoskeleton</keyword>
<evidence type="ECO:0000313" key="18">
    <source>
        <dbReference type="EMBL" id="CAG9832442.1"/>
    </source>
</evidence>
<dbReference type="AlphaFoldDB" id="A0A9N9SXM9"/>
<comment type="function">
    <text evidence="15">ESCRT-III-like protein involved in cytokinesis, nuclear envelope reassembly and endosomal tubulation. Is required for efficient abscission during cytokinesis. Involved in recruiting VPS4A and/or VPS4B to the midbody of dividing cells. During late anaphase, involved in nuclear envelope reassembly and mitotic spindle disassembly together with the ESCRT-III complex: IST1 acts by mediating the recruitment of SPAST to the nuclear membrane, leading to microtubule severing. Recruited to the reforming nuclear envelope (NE) during anaphase by LEMD2. Regulates early endosomal tubulation together with the ESCRT-III complex by mediating the recruitment of SPAST.</text>
</comment>
<dbReference type="PANTHER" id="PTHR12161">
    <property type="entry name" value="IST1 FAMILY MEMBER"/>
    <property type="match status" value="1"/>
</dbReference>
<evidence type="ECO:0000313" key="19">
    <source>
        <dbReference type="Proteomes" id="UP001153709"/>
    </source>
</evidence>